<evidence type="ECO:0000256" key="5">
    <source>
        <dbReference type="ARBA" id="ARBA00038966"/>
    </source>
</evidence>
<proteinExistence type="inferred from homology"/>
<dbReference type="InterPro" id="IPR024185">
    <property type="entry name" value="FTHF_cligase-like_sf"/>
</dbReference>
<dbReference type="InterPro" id="IPR037171">
    <property type="entry name" value="NagB/RpiA_transferase-like"/>
</dbReference>
<evidence type="ECO:0000313" key="8">
    <source>
        <dbReference type="EMBL" id="NOV48052.1"/>
    </source>
</evidence>
<evidence type="ECO:0000256" key="7">
    <source>
        <dbReference type="RuleBase" id="RU361279"/>
    </source>
</evidence>
<dbReference type="PANTHER" id="PTHR23407">
    <property type="entry name" value="ATPASE INHIBITOR/5-FORMYLTETRAHYDROFOLATE CYCLO-LIGASE"/>
    <property type="match status" value="1"/>
</dbReference>
<dbReference type="SUPFAM" id="SSF100950">
    <property type="entry name" value="NagB/RpiA/CoA transferase-like"/>
    <property type="match status" value="1"/>
</dbReference>
<dbReference type="Gene3D" id="3.40.50.10420">
    <property type="entry name" value="NagB/RpiA/CoA transferase-like"/>
    <property type="match status" value="1"/>
</dbReference>
<dbReference type="FunFam" id="3.40.50.10420:FF:000007">
    <property type="entry name" value="5-formyltetrahydrofolate cyclo-ligase"/>
    <property type="match status" value="1"/>
</dbReference>
<sequence length="191" mass="21723">MSCIKTAKNTLRKTIKAKLALLEDNEKARQSLNVFNKLQQLDIYKSSKRVSIYLSTSNEIDTEPIIHHLLNNKRKCFVPRYEGDDMQMLSLHSMDDYNMLPLTKWNIKQPENDEGRENALDTGGVDLVIVPGVAFTSTGNRLGHGKGYYDTFLSSLRPKAKTVALAFKEQILEDIPIHDHDVVIDQVLYSD</sequence>
<dbReference type="GO" id="GO:0046872">
    <property type="term" value="F:metal ion binding"/>
    <property type="evidence" value="ECO:0007669"/>
    <property type="project" value="UniProtKB-KW"/>
</dbReference>
<comment type="catalytic activity">
    <reaction evidence="4 7">
        <text>(6S)-5-formyl-5,6,7,8-tetrahydrofolate + ATP = (6R)-5,10-methenyltetrahydrofolate + ADP + phosphate</text>
        <dbReference type="Rhea" id="RHEA:10488"/>
        <dbReference type="ChEBI" id="CHEBI:30616"/>
        <dbReference type="ChEBI" id="CHEBI:43474"/>
        <dbReference type="ChEBI" id="CHEBI:57455"/>
        <dbReference type="ChEBI" id="CHEBI:57457"/>
        <dbReference type="ChEBI" id="CHEBI:456216"/>
        <dbReference type="EC" id="6.3.3.2"/>
    </reaction>
</comment>
<accession>A0A6M2DP64</accession>
<dbReference type="EC" id="6.3.3.2" evidence="5 7"/>
<feature type="binding site" evidence="6">
    <location>
        <begin position="141"/>
        <end position="149"/>
    </location>
    <ligand>
        <name>ATP</name>
        <dbReference type="ChEBI" id="CHEBI:30616"/>
    </ligand>
</feature>
<dbReference type="EMBL" id="GIIL01004326">
    <property type="protein sequence ID" value="NOV48052.1"/>
    <property type="molecule type" value="Transcribed_RNA"/>
</dbReference>
<dbReference type="InterPro" id="IPR002698">
    <property type="entry name" value="FTHF_cligase"/>
</dbReference>
<feature type="binding site" evidence="6">
    <location>
        <position position="54"/>
    </location>
    <ligand>
        <name>substrate</name>
    </ligand>
</feature>
<evidence type="ECO:0000256" key="1">
    <source>
        <dbReference type="ARBA" id="ARBA00010638"/>
    </source>
</evidence>
<comment type="cofactor">
    <cofactor evidence="7">
        <name>Mg(2+)</name>
        <dbReference type="ChEBI" id="CHEBI:18420"/>
    </cofactor>
</comment>
<dbReference type="PIRSF" id="PIRSF006806">
    <property type="entry name" value="FTHF_cligase"/>
    <property type="match status" value="1"/>
</dbReference>
<protein>
    <recommendedName>
        <fullName evidence="5 7">5-formyltetrahydrofolate cyclo-ligase</fullName>
        <ecNumber evidence="5 7">6.3.3.2</ecNumber>
    </recommendedName>
</protein>
<keyword evidence="7" id="KW-0479">Metal-binding</keyword>
<dbReference type="GO" id="GO:0005739">
    <property type="term" value="C:mitochondrion"/>
    <property type="evidence" value="ECO:0007669"/>
    <property type="project" value="TreeGrafter"/>
</dbReference>
<feature type="binding site" evidence="6">
    <location>
        <position position="59"/>
    </location>
    <ligand>
        <name>substrate</name>
    </ligand>
</feature>
<dbReference type="GO" id="GO:0030272">
    <property type="term" value="F:5-formyltetrahydrofolate cyclo-ligase activity"/>
    <property type="evidence" value="ECO:0007669"/>
    <property type="project" value="UniProtKB-EC"/>
</dbReference>
<reference evidence="8" key="1">
    <citation type="submission" date="2020-03" db="EMBL/GenBank/DDBJ databases">
        <title>Transcriptomic Profiling of the Digestive Tract of the Rat Flea, Xenopsylla cheopis, Following Blood Feeding and Infection with Yersinia pestis.</title>
        <authorList>
            <person name="Bland D.M."/>
            <person name="Martens C.A."/>
            <person name="Virtaneva K."/>
            <person name="Kanakabandi K."/>
            <person name="Long D."/>
            <person name="Rosenke R."/>
            <person name="Saturday G.A."/>
            <person name="Hoyt F.H."/>
            <person name="Bruno D.P."/>
            <person name="Ribeiro J.M.C."/>
            <person name="Hinnebusch J."/>
        </authorList>
    </citation>
    <scope>NUCLEOTIDE SEQUENCE</scope>
</reference>
<dbReference type="PANTHER" id="PTHR23407:SF1">
    <property type="entry name" value="5-FORMYLTETRAHYDROFOLATE CYCLO-LIGASE"/>
    <property type="match status" value="1"/>
</dbReference>
<evidence type="ECO:0000256" key="2">
    <source>
        <dbReference type="ARBA" id="ARBA00022741"/>
    </source>
</evidence>
<keyword evidence="7" id="KW-0460">Magnesium</keyword>
<keyword evidence="3 6" id="KW-0067">ATP-binding</keyword>
<evidence type="ECO:0000256" key="4">
    <source>
        <dbReference type="ARBA" id="ARBA00036539"/>
    </source>
</evidence>
<evidence type="ECO:0000256" key="3">
    <source>
        <dbReference type="ARBA" id="ARBA00022840"/>
    </source>
</evidence>
<feature type="binding site" evidence="6">
    <location>
        <begin position="8"/>
        <end position="12"/>
    </location>
    <ligand>
        <name>ATP</name>
        <dbReference type="ChEBI" id="CHEBI:30616"/>
    </ligand>
</feature>
<dbReference type="NCBIfam" id="TIGR02727">
    <property type="entry name" value="MTHFS_bact"/>
    <property type="match status" value="1"/>
</dbReference>
<comment type="similarity">
    <text evidence="1 7">Belongs to the 5-formyltetrahydrofolate cyclo-ligase family.</text>
</comment>
<organism evidence="8">
    <name type="scientific">Xenopsylla cheopis</name>
    <name type="common">Oriental rat flea</name>
    <name type="synonym">Pulex cheopis</name>
    <dbReference type="NCBI Taxonomy" id="163159"/>
    <lineage>
        <taxon>Eukaryota</taxon>
        <taxon>Metazoa</taxon>
        <taxon>Ecdysozoa</taxon>
        <taxon>Arthropoda</taxon>
        <taxon>Hexapoda</taxon>
        <taxon>Insecta</taxon>
        <taxon>Pterygota</taxon>
        <taxon>Neoptera</taxon>
        <taxon>Endopterygota</taxon>
        <taxon>Siphonaptera</taxon>
        <taxon>Pulicidae</taxon>
        <taxon>Xenopsyllinae</taxon>
        <taxon>Xenopsylla</taxon>
    </lineage>
</organism>
<keyword evidence="8" id="KW-0436">Ligase</keyword>
<keyword evidence="2 6" id="KW-0547">Nucleotide-binding</keyword>
<dbReference type="GO" id="GO:0009396">
    <property type="term" value="P:folic acid-containing compound biosynthetic process"/>
    <property type="evidence" value="ECO:0007669"/>
    <property type="project" value="TreeGrafter"/>
</dbReference>
<name>A0A6M2DP64_XENCH</name>
<dbReference type="GO" id="GO:0005524">
    <property type="term" value="F:ATP binding"/>
    <property type="evidence" value="ECO:0007669"/>
    <property type="project" value="UniProtKB-KW"/>
</dbReference>
<dbReference type="Pfam" id="PF01812">
    <property type="entry name" value="5-FTHF_cyc-lig"/>
    <property type="match status" value="1"/>
</dbReference>
<dbReference type="AlphaFoldDB" id="A0A6M2DP64"/>
<dbReference type="GO" id="GO:0035999">
    <property type="term" value="P:tetrahydrofolate interconversion"/>
    <property type="evidence" value="ECO:0007669"/>
    <property type="project" value="TreeGrafter"/>
</dbReference>
<evidence type="ECO:0000256" key="6">
    <source>
        <dbReference type="PIRSR" id="PIRSR006806-1"/>
    </source>
</evidence>